<keyword evidence="4 7" id="KW-0812">Transmembrane</keyword>
<sequence length="514" mass="55163">MSNFIIGCQILAVGLEAVMFTFIGSLAILILGYLFYGKYVEKVFGVDDSRQTPAIRMPDGVDYVPLGAFKSLFIQFLNVVGTGPIFGAIAGAAFGPMAFVWITLGCVFGGAVHDYFSGMLSVRKDGATVGEIVGENLGNFAKLVLRILSLVLLVLVAVVFWKSPAQILHNLMGGAVSLNVLLIIILCYYALATVMSIDKIIAKLYPIFGVCLFFMAVGISVALIAGNVAGYYRTPEITEVFKQLNYHKTLDLFPFLFISIACGAISGFHATQSPIIGRCIKKESDGGRVFYLAMIGEGIVATIWAAAAITLFPKDGVLGLTSQLEGLAAAGSAPVVVNKVAAMTLGGIGSILAVLGVVAAPITSGDTAFRGARLVVADILKIDQKSVKNRFIIAIPLFAIGIILAQVDFSIIWRYFAWSNQTLAMFGLWSSSVWLMRRQRNFYITLLPAIFMTLVSVDYIILAPEGFAALLASVAPNVRAIIGIVIAAIVAVVATVAFFNKQAEWTKKKMFIKD</sequence>
<evidence type="ECO:0000259" key="8">
    <source>
        <dbReference type="Pfam" id="PF02554"/>
    </source>
</evidence>
<feature type="transmembrane region" description="Helical" evidence="7">
    <location>
        <begin position="391"/>
        <end position="409"/>
    </location>
</feature>
<keyword evidence="6 7" id="KW-0472">Membrane</keyword>
<name>A0A133Y7N3_9FIRM</name>
<feature type="transmembrane region" description="Helical" evidence="7">
    <location>
        <begin position="289"/>
        <end position="312"/>
    </location>
</feature>
<evidence type="ECO:0000256" key="4">
    <source>
        <dbReference type="ARBA" id="ARBA00022692"/>
    </source>
</evidence>
<keyword evidence="3" id="KW-1003">Cell membrane</keyword>
<dbReference type="PATRIC" id="fig|1497955.3.peg.1194"/>
<feature type="domain" description="CstA N-terminal" evidence="8">
    <location>
        <begin position="21"/>
        <end position="219"/>
    </location>
</feature>
<evidence type="ECO:0000256" key="2">
    <source>
        <dbReference type="ARBA" id="ARBA00007755"/>
    </source>
</evidence>
<feature type="transmembrane region" description="Helical" evidence="7">
    <location>
        <begin position="143"/>
        <end position="161"/>
    </location>
</feature>
<feature type="transmembrane region" description="Helical" evidence="7">
    <location>
        <begin position="167"/>
        <end position="192"/>
    </location>
</feature>
<comment type="similarity">
    <text evidence="2">Belongs to the peptide transporter carbon starvation (CstA) (TC 2.A.114) family.</text>
</comment>
<dbReference type="Pfam" id="PF02554">
    <property type="entry name" value="CstA"/>
    <property type="match status" value="1"/>
</dbReference>
<proteinExistence type="inferred from homology"/>
<protein>
    <submittedName>
        <fullName evidence="9">Carbon starvation protein CstA</fullName>
    </submittedName>
</protein>
<organism evidence="9 10">
    <name type="scientific">Amygdalobacter nucleatus</name>
    <dbReference type="NCBI Taxonomy" id="3029274"/>
    <lineage>
        <taxon>Bacteria</taxon>
        <taxon>Bacillati</taxon>
        <taxon>Bacillota</taxon>
        <taxon>Clostridia</taxon>
        <taxon>Eubacteriales</taxon>
        <taxon>Oscillospiraceae</taxon>
        <taxon>Amygdalobacter</taxon>
    </lineage>
</organism>
<evidence type="ECO:0000256" key="3">
    <source>
        <dbReference type="ARBA" id="ARBA00022475"/>
    </source>
</evidence>
<comment type="caution">
    <text evidence="9">The sequence shown here is derived from an EMBL/GenBank/DDBJ whole genome shotgun (WGS) entry which is preliminary data.</text>
</comment>
<dbReference type="InterPro" id="IPR051605">
    <property type="entry name" value="CstA"/>
</dbReference>
<feature type="transmembrane region" description="Helical" evidence="7">
    <location>
        <begin position="442"/>
        <end position="461"/>
    </location>
</feature>
<feature type="transmembrane region" description="Helical" evidence="7">
    <location>
        <begin position="481"/>
        <end position="500"/>
    </location>
</feature>
<dbReference type="GO" id="GO:0009267">
    <property type="term" value="P:cellular response to starvation"/>
    <property type="evidence" value="ECO:0007669"/>
    <property type="project" value="InterPro"/>
</dbReference>
<keyword evidence="10" id="KW-1185">Reference proteome</keyword>
<reference evidence="10" key="1">
    <citation type="submission" date="2016-01" db="EMBL/GenBank/DDBJ databases">
        <authorList>
            <person name="Mitreva M."/>
            <person name="Pepin K.H."/>
            <person name="Mihindukulasuriya K.A."/>
            <person name="Fulton R."/>
            <person name="Fronick C."/>
            <person name="O'Laughlin M."/>
            <person name="Miner T."/>
            <person name="Herter B."/>
            <person name="Rosa B.A."/>
            <person name="Cordes M."/>
            <person name="Tomlinson C."/>
            <person name="Wollam A."/>
            <person name="Palsikar V.B."/>
            <person name="Mardis E.R."/>
            <person name="Wilson R.K."/>
        </authorList>
    </citation>
    <scope>NUCLEOTIDE SEQUENCE [LARGE SCALE GENOMIC DNA]</scope>
    <source>
        <strain evidence="10">KA00274</strain>
    </source>
</reference>
<evidence type="ECO:0000313" key="10">
    <source>
        <dbReference type="Proteomes" id="UP000070080"/>
    </source>
</evidence>
<evidence type="ECO:0000256" key="6">
    <source>
        <dbReference type="ARBA" id="ARBA00023136"/>
    </source>
</evidence>
<dbReference type="Proteomes" id="UP000070080">
    <property type="component" value="Unassembled WGS sequence"/>
</dbReference>
<evidence type="ECO:0000313" key="9">
    <source>
        <dbReference type="EMBL" id="KXB39197.1"/>
    </source>
</evidence>
<keyword evidence="5 7" id="KW-1133">Transmembrane helix</keyword>
<gene>
    <name evidence="9" type="ORF">HMPREF1872_01229</name>
</gene>
<dbReference type="PANTHER" id="PTHR30252:SF4">
    <property type="entry name" value="CARBON STARVATION"/>
    <property type="match status" value="1"/>
</dbReference>
<comment type="subcellular location">
    <subcellularLocation>
        <location evidence="1">Cell membrane</location>
        <topology evidence="1">Multi-pass membrane protein</topology>
    </subcellularLocation>
</comment>
<feature type="transmembrane region" description="Helical" evidence="7">
    <location>
        <begin position="85"/>
        <end position="112"/>
    </location>
</feature>
<dbReference type="InterPro" id="IPR003706">
    <property type="entry name" value="CstA_N"/>
</dbReference>
<evidence type="ECO:0000256" key="7">
    <source>
        <dbReference type="SAM" id="Phobius"/>
    </source>
</evidence>
<feature type="transmembrane region" description="Helical" evidence="7">
    <location>
        <begin position="415"/>
        <end position="435"/>
    </location>
</feature>
<feature type="transmembrane region" description="Helical" evidence="7">
    <location>
        <begin position="252"/>
        <end position="268"/>
    </location>
</feature>
<evidence type="ECO:0000256" key="5">
    <source>
        <dbReference type="ARBA" id="ARBA00022989"/>
    </source>
</evidence>
<feature type="transmembrane region" description="Helical" evidence="7">
    <location>
        <begin position="12"/>
        <end position="36"/>
    </location>
</feature>
<evidence type="ECO:0000256" key="1">
    <source>
        <dbReference type="ARBA" id="ARBA00004651"/>
    </source>
</evidence>
<accession>A0A133Y7N3</accession>
<dbReference type="PANTHER" id="PTHR30252">
    <property type="entry name" value="INNER MEMBRANE PEPTIDE TRANSPORTER"/>
    <property type="match status" value="1"/>
</dbReference>
<dbReference type="GO" id="GO:0005886">
    <property type="term" value="C:plasma membrane"/>
    <property type="evidence" value="ECO:0007669"/>
    <property type="project" value="UniProtKB-SubCell"/>
</dbReference>
<feature type="transmembrane region" description="Helical" evidence="7">
    <location>
        <begin position="340"/>
        <end position="363"/>
    </location>
</feature>
<dbReference type="AlphaFoldDB" id="A0A133Y7N3"/>
<feature type="transmembrane region" description="Helical" evidence="7">
    <location>
        <begin position="204"/>
        <end position="232"/>
    </location>
</feature>
<dbReference type="EMBL" id="LSCV01000042">
    <property type="protein sequence ID" value="KXB39197.1"/>
    <property type="molecule type" value="Genomic_DNA"/>
</dbReference>